<dbReference type="SUPFAM" id="SSF54236">
    <property type="entry name" value="Ubiquitin-like"/>
    <property type="match status" value="1"/>
</dbReference>
<evidence type="ECO:0000256" key="1">
    <source>
        <dbReference type="SAM" id="MobiDB-lite"/>
    </source>
</evidence>
<feature type="domain" description="UBX" evidence="2">
    <location>
        <begin position="98"/>
        <end position="180"/>
    </location>
</feature>
<evidence type="ECO:0000313" key="3">
    <source>
        <dbReference type="EMBL" id="KAJ3478529.1"/>
    </source>
</evidence>
<feature type="region of interest" description="Disordered" evidence="1">
    <location>
        <begin position="206"/>
        <end position="240"/>
    </location>
</feature>
<dbReference type="Proteomes" id="UP001212997">
    <property type="component" value="Unassembled WGS sequence"/>
</dbReference>
<accession>A0AAD5UV01</accession>
<dbReference type="GO" id="GO:0005737">
    <property type="term" value="C:cytoplasm"/>
    <property type="evidence" value="ECO:0007669"/>
    <property type="project" value="TreeGrafter"/>
</dbReference>
<evidence type="ECO:0000259" key="2">
    <source>
        <dbReference type="PROSITE" id="PS50033"/>
    </source>
</evidence>
<dbReference type="GO" id="GO:0012506">
    <property type="term" value="C:vesicle membrane"/>
    <property type="evidence" value="ECO:0007669"/>
    <property type="project" value="TreeGrafter"/>
</dbReference>
<dbReference type="SMART" id="SM00166">
    <property type="entry name" value="UBX"/>
    <property type="match status" value="1"/>
</dbReference>
<feature type="region of interest" description="Disordered" evidence="1">
    <location>
        <begin position="1"/>
        <end position="39"/>
    </location>
</feature>
<keyword evidence="4" id="KW-1185">Reference proteome</keyword>
<gene>
    <name evidence="3" type="ORF">NLI96_g9694</name>
</gene>
<feature type="compositionally biased region" description="Polar residues" evidence="1">
    <location>
        <begin position="16"/>
        <end position="34"/>
    </location>
</feature>
<organism evidence="3 4">
    <name type="scientific">Meripilus lineatus</name>
    <dbReference type="NCBI Taxonomy" id="2056292"/>
    <lineage>
        <taxon>Eukaryota</taxon>
        <taxon>Fungi</taxon>
        <taxon>Dikarya</taxon>
        <taxon>Basidiomycota</taxon>
        <taxon>Agaricomycotina</taxon>
        <taxon>Agaricomycetes</taxon>
        <taxon>Polyporales</taxon>
        <taxon>Meripilaceae</taxon>
        <taxon>Meripilus</taxon>
    </lineage>
</organism>
<dbReference type="InterPro" id="IPR029071">
    <property type="entry name" value="Ubiquitin-like_domsf"/>
</dbReference>
<proteinExistence type="predicted"/>
<dbReference type="Gene3D" id="3.10.20.90">
    <property type="entry name" value="Phosphatidylinositol 3-kinase Catalytic Subunit, Chain A, domain 1"/>
    <property type="match status" value="1"/>
</dbReference>
<reference evidence="3" key="1">
    <citation type="submission" date="2022-07" db="EMBL/GenBank/DDBJ databases">
        <title>Genome Sequence of Physisporinus lineatus.</title>
        <authorList>
            <person name="Buettner E."/>
        </authorList>
    </citation>
    <scope>NUCLEOTIDE SEQUENCE</scope>
    <source>
        <strain evidence="3">VT162</strain>
    </source>
</reference>
<dbReference type="PANTHER" id="PTHR46467:SF1">
    <property type="entry name" value="TETHER CONTAINING UBX DOMAIN FOR GLUT4"/>
    <property type="match status" value="1"/>
</dbReference>
<dbReference type="PANTHER" id="PTHR46467">
    <property type="entry name" value="TETHER CONTAINING UBX DOMAIN FOR GLUT4"/>
    <property type="match status" value="1"/>
</dbReference>
<dbReference type="AlphaFoldDB" id="A0AAD5UV01"/>
<dbReference type="GO" id="GO:0005634">
    <property type="term" value="C:nucleus"/>
    <property type="evidence" value="ECO:0007669"/>
    <property type="project" value="TreeGrafter"/>
</dbReference>
<dbReference type="InterPro" id="IPR001012">
    <property type="entry name" value="UBX_dom"/>
</dbReference>
<name>A0AAD5UV01_9APHY</name>
<dbReference type="PROSITE" id="PS50033">
    <property type="entry name" value="UBX"/>
    <property type="match status" value="1"/>
</dbReference>
<evidence type="ECO:0000313" key="4">
    <source>
        <dbReference type="Proteomes" id="UP001212997"/>
    </source>
</evidence>
<comment type="caution">
    <text evidence="3">The sequence shown here is derived from an EMBL/GenBank/DDBJ whole genome shotgun (WGS) entry which is preliminary data.</text>
</comment>
<dbReference type="EMBL" id="JANAWD010000504">
    <property type="protein sequence ID" value="KAJ3478529.1"/>
    <property type="molecule type" value="Genomic_DNA"/>
</dbReference>
<sequence length="274" mass="29939">MSSEINPDSNVVAHASGSSSIEQPASQATPSDTSFKYFRAPGSNAATRLGDLPESYFVPSAADLRAQQNSLIARTQALSNAPLKTQAMRDAEEKAKRTKYPTTTIRIKFSDRSQLQKSFPSTDKIRSVYAFVRSSLREDVKPIKFVLYQPPKRELKVSDTAVRDLSLLQLDLAPSSVLHLRFLDDSLNDPTTPAPLDASIIARAEDLPIPPDPDKDTSPGSSRVQTPRPKASSSSTSGKTDIKVPKWFKIGQSTSIPLTHATVMLTKVQTITEK</sequence>
<protein>
    <recommendedName>
        <fullName evidence="2">UBX domain-containing protein</fullName>
    </recommendedName>
</protein>
<dbReference type="Pfam" id="PF00789">
    <property type="entry name" value="UBX"/>
    <property type="match status" value="1"/>
</dbReference>
<dbReference type="GO" id="GO:0006886">
    <property type="term" value="P:intracellular protein transport"/>
    <property type="evidence" value="ECO:0007669"/>
    <property type="project" value="TreeGrafter"/>
</dbReference>
<feature type="compositionally biased region" description="Polar residues" evidence="1">
    <location>
        <begin position="218"/>
        <end position="239"/>
    </location>
</feature>